<comment type="subcellular location">
    <subcellularLocation>
        <location evidence="4">Cytoplasm</location>
    </subcellularLocation>
</comment>
<dbReference type="STRING" id="1109443.G4T7Y6"/>
<dbReference type="InterPro" id="IPR016024">
    <property type="entry name" value="ARM-type_fold"/>
</dbReference>
<evidence type="ECO:0000256" key="3">
    <source>
        <dbReference type="ARBA" id="ARBA00022917"/>
    </source>
</evidence>
<keyword evidence="1 4" id="KW-0963">Cytoplasm</keyword>
<evidence type="ECO:0000313" key="7">
    <source>
        <dbReference type="Proteomes" id="UP000007148"/>
    </source>
</evidence>
<gene>
    <name evidence="6" type="ORF">PIIN_01267</name>
</gene>
<dbReference type="OrthoDB" id="337745at2759"/>
<dbReference type="SUPFAM" id="SSF46785">
    <property type="entry name" value="Winged helix' DNA-binding domain"/>
    <property type="match status" value="1"/>
</dbReference>
<dbReference type="InterPro" id="IPR036388">
    <property type="entry name" value="WH-like_DNA-bd_sf"/>
</dbReference>
<dbReference type="GO" id="GO:0043022">
    <property type="term" value="F:ribosome binding"/>
    <property type="evidence" value="ECO:0007669"/>
    <property type="project" value="InterPro"/>
</dbReference>
<dbReference type="PANTHER" id="PTHR13022">
    <property type="entry name" value="EUKARYOTIC TRANSLATION INITIATION FACTOR 3 SUBUNIT 11"/>
    <property type="match status" value="1"/>
</dbReference>
<comment type="similarity">
    <text evidence="4">Belongs to the eIF-3 subunit K family.</text>
</comment>
<reference evidence="6 7" key="1">
    <citation type="journal article" date="2011" name="PLoS Pathog.">
        <title>Endophytic Life Strategies Decoded by Genome and Transcriptome Analyses of the Mutualistic Root Symbiont Piriformospora indica.</title>
        <authorList>
            <person name="Zuccaro A."/>
            <person name="Lahrmann U."/>
            <person name="Guldener U."/>
            <person name="Langen G."/>
            <person name="Pfiffi S."/>
            <person name="Biedenkopf D."/>
            <person name="Wong P."/>
            <person name="Samans B."/>
            <person name="Grimm C."/>
            <person name="Basiewicz M."/>
            <person name="Murat C."/>
            <person name="Martin F."/>
            <person name="Kogel K.H."/>
        </authorList>
    </citation>
    <scope>NUCLEOTIDE SEQUENCE [LARGE SCALE GENOMIC DNA]</scope>
    <source>
        <strain evidence="6 7">DSM 11827</strain>
    </source>
</reference>
<dbReference type="EMBL" id="CAFZ01000014">
    <property type="protein sequence ID" value="CCA67436.1"/>
    <property type="molecule type" value="Genomic_DNA"/>
</dbReference>
<feature type="domain" description="PCI" evidence="5">
    <location>
        <begin position="53"/>
        <end position="233"/>
    </location>
</feature>
<sequence length="262" mass="29124">MATPTASATREWLQPSNRPEIIDTLISGVDRYNPSNVGILEDYLYHQTRTNEYDCLANLAILKLYQFNTVLYNADVVVNILLKALTATPSPDFNLCMALLSEKIPPSGDEADSEHDPATLLPILSTLSRHLQECQFPAFWRLYQDDSLAYLRENFTVEVLGFEDGIREVVVRAVKSTFTKIGVARLGSYLNLSGDALEDFINNVGWSLDANTGTVTIPPNPDNTVQPTIIRETITLPRKCFALVPMSPHSTVELSRLIAHAT</sequence>
<keyword evidence="7" id="KW-1185">Reference proteome</keyword>
<dbReference type="GO" id="GO:0003743">
    <property type="term" value="F:translation initiation factor activity"/>
    <property type="evidence" value="ECO:0007669"/>
    <property type="project" value="UniProtKB-UniRule"/>
</dbReference>
<dbReference type="GO" id="GO:0016282">
    <property type="term" value="C:eukaryotic 43S preinitiation complex"/>
    <property type="evidence" value="ECO:0007669"/>
    <property type="project" value="UniProtKB-UniRule"/>
</dbReference>
<dbReference type="HAMAP" id="MF_03010">
    <property type="entry name" value="eIF3k"/>
    <property type="match status" value="1"/>
</dbReference>
<dbReference type="Gene3D" id="1.25.40.250">
    <property type="entry name" value="ARM repeat, domain 1"/>
    <property type="match status" value="1"/>
</dbReference>
<comment type="function">
    <text evidence="4">Component of the eukaryotic translation initiation factor 3 (eIF-3) complex, which is involved in protein synthesis of a specialized repertoire of mRNAs and, together with other initiation factors, stimulates binding of mRNA and methionyl-tRNAi to the 40S ribosome. The eIF-3 complex specifically targets and initiates translation of a subset of mRNAs involved in cell proliferation.</text>
</comment>
<dbReference type="PROSITE" id="PS50250">
    <property type="entry name" value="PCI"/>
    <property type="match status" value="1"/>
</dbReference>
<dbReference type="PANTHER" id="PTHR13022:SF0">
    <property type="entry name" value="EUKARYOTIC TRANSLATION INITIATION FACTOR 3 SUBUNIT K"/>
    <property type="match status" value="1"/>
</dbReference>
<evidence type="ECO:0000256" key="2">
    <source>
        <dbReference type="ARBA" id="ARBA00022540"/>
    </source>
</evidence>
<dbReference type="InterPro" id="IPR016020">
    <property type="entry name" value="Transl_init_fac_sub12_N_euk"/>
</dbReference>
<dbReference type="Proteomes" id="UP000007148">
    <property type="component" value="Unassembled WGS sequence"/>
</dbReference>
<dbReference type="GO" id="GO:0033290">
    <property type="term" value="C:eukaryotic 48S preinitiation complex"/>
    <property type="evidence" value="ECO:0007669"/>
    <property type="project" value="UniProtKB-UniRule"/>
</dbReference>
<dbReference type="GO" id="GO:0001732">
    <property type="term" value="P:formation of cytoplasmic translation initiation complex"/>
    <property type="evidence" value="ECO:0007669"/>
    <property type="project" value="UniProtKB-UniRule"/>
</dbReference>
<evidence type="ECO:0000259" key="5">
    <source>
        <dbReference type="PROSITE" id="PS50250"/>
    </source>
</evidence>
<keyword evidence="2 4" id="KW-0396">Initiation factor</keyword>
<dbReference type="InterPro" id="IPR009374">
    <property type="entry name" value="eIF3k"/>
</dbReference>
<dbReference type="HOGENOM" id="CLU_076723_0_0_1"/>
<dbReference type="OMA" id="GDDLCAD"/>
<dbReference type="InterPro" id="IPR000717">
    <property type="entry name" value="PCI_dom"/>
</dbReference>
<accession>G4T7Y6</accession>
<keyword evidence="3 4" id="KW-0648">Protein biosynthesis</keyword>
<dbReference type="SUPFAM" id="SSF48371">
    <property type="entry name" value="ARM repeat"/>
    <property type="match status" value="1"/>
</dbReference>
<dbReference type="GO" id="GO:0005852">
    <property type="term" value="C:eukaryotic translation initiation factor 3 complex"/>
    <property type="evidence" value="ECO:0007669"/>
    <property type="project" value="UniProtKB-UniRule"/>
</dbReference>
<dbReference type="GO" id="GO:0006446">
    <property type="term" value="P:regulation of translational initiation"/>
    <property type="evidence" value="ECO:0007669"/>
    <property type="project" value="InterPro"/>
</dbReference>
<evidence type="ECO:0000256" key="4">
    <source>
        <dbReference type="HAMAP-Rule" id="MF_03010"/>
    </source>
</evidence>
<evidence type="ECO:0000313" key="6">
    <source>
        <dbReference type="EMBL" id="CCA67436.1"/>
    </source>
</evidence>
<organism evidence="6 7">
    <name type="scientific">Serendipita indica (strain DSM 11827)</name>
    <name type="common">Root endophyte fungus</name>
    <name type="synonym">Piriformospora indica</name>
    <dbReference type="NCBI Taxonomy" id="1109443"/>
    <lineage>
        <taxon>Eukaryota</taxon>
        <taxon>Fungi</taxon>
        <taxon>Dikarya</taxon>
        <taxon>Basidiomycota</taxon>
        <taxon>Agaricomycotina</taxon>
        <taxon>Agaricomycetes</taxon>
        <taxon>Sebacinales</taxon>
        <taxon>Serendipitaceae</taxon>
        <taxon>Serendipita</taxon>
    </lineage>
</organism>
<protein>
    <recommendedName>
        <fullName evidence="4">Eukaryotic translation initiation factor 3 subunit K</fullName>
        <shortName evidence="4">eIF3k</shortName>
    </recommendedName>
    <alternativeName>
        <fullName evidence="4">eIF-3 p25</fullName>
    </alternativeName>
</protein>
<comment type="caution">
    <text evidence="6">The sequence shown here is derived from an EMBL/GenBank/DDBJ whole genome shotgun (WGS) entry which is preliminary data.</text>
</comment>
<dbReference type="GO" id="GO:0003723">
    <property type="term" value="F:RNA binding"/>
    <property type="evidence" value="ECO:0007669"/>
    <property type="project" value="UniProtKB-UniRule"/>
</dbReference>
<dbReference type="AlphaFoldDB" id="G4T7Y6"/>
<name>G4T7Y6_SERID</name>
<proteinExistence type="inferred from homology"/>
<dbReference type="eggNOG" id="KOG3252">
    <property type="taxonomic scope" value="Eukaryota"/>
</dbReference>
<dbReference type="InterPro" id="IPR033464">
    <property type="entry name" value="CSN8_PSD8_EIF3K"/>
</dbReference>
<comment type="subunit">
    <text evidence="4">Component of the eukaryotic translation initiation factor 3 (eIF-3) complex.</text>
</comment>
<dbReference type="InParanoid" id="G4T7Y6"/>
<dbReference type="InterPro" id="IPR036390">
    <property type="entry name" value="WH_DNA-bd_sf"/>
</dbReference>
<dbReference type="Pfam" id="PF10075">
    <property type="entry name" value="CSN8_PSD8_EIF3K"/>
    <property type="match status" value="1"/>
</dbReference>
<evidence type="ECO:0000256" key="1">
    <source>
        <dbReference type="ARBA" id="ARBA00022490"/>
    </source>
</evidence>
<dbReference type="Gene3D" id="1.10.10.10">
    <property type="entry name" value="Winged helix-like DNA-binding domain superfamily/Winged helix DNA-binding domain"/>
    <property type="match status" value="1"/>
</dbReference>